<proteinExistence type="inferred from homology"/>
<dbReference type="AlphaFoldDB" id="D4GCP4"/>
<dbReference type="InterPro" id="IPR000577">
    <property type="entry name" value="Carb_kinase_FGGY"/>
</dbReference>
<evidence type="ECO:0000256" key="2">
    <source>
        <dbReference type="ARBA" id="ARBA00022679"/>
    </source>
</evidence>
<evidence type="ECO:0000256" key="1">
    <source>
        <dbReference type="ARBA" id="ARBA00009156"/>
    </source>
</evidence>
<sequence length="501" mass="53442">MHRRLTMHESVILAIDEGTTNAKAVAVNRQGKVVARASQGLTLQHPQPGLAEQAPMAIWLAVRQAIADCLAQCADAPVAAVAISNQRESVLIWQRRDGMPLTPLVSWQDRRSESFCRDLHLSGKDGKITALTGLAVDPMFPAAKLTGMLASLPDGVARAAAGELCIGTVDSWLTWQLSAGECFVTDHANAARTQLYSLHTNDWDDELLSLFSLPRAALPQITASAGCAGVVALTDIAGLAPGTPILARIGDSHAALYAQRRDEAEVVKATYGTGSSLMMSMATPILTDNGLSTTVAWHDGQPRFAFEGNITHTGSGAAWLGKMLGVTDPQQLTAMAESCDDNQGCYFVPALSGLGAPWWDLKARGMLCGLTDAATPAVLARVALESITWQIADVFFAMEQASGDTLPALCVDGSATQNRWLMQFQADVLQRPLHCAPTAEASALGAALLAGKQLGWWQQGSDMQALQGGNVVMPRRQLAQKMQDSYQGWLNAVARCRYQPA</sequence>
<name>D4GCP4_PANAM</name>
<evidence type="ECO:0000256" key="3">
    <source>
        <dbReference type="ARBA" id="ARBA00022741"/>
    </source>
</evidence>
<dbReference type="Pfam" id="PF00370">
    <property type="entry name" value="FGGY_N"/>
    <property type="match status" value="1"/>
</dbReference>
<reference evidence="8 9" key="1">
    <citation type="journal article" date="2010" name="J. Bacteriol.">
        <title>Genome sequence of Pantoea ananatis LMG20103, the causative agent of Eucalyptus blight and dieback.</title>
        <authorList>
            <person name="De Maayer P."/>
            <person name="Chan W.Y."/>
            <person name="Venter S.N."/>
            <person name="Toth I.K."/>
            <person name="Birch P.R."/>
            <person name="Joubert F."/>
            <person name="Coutinho T.A."/>
        </authorList>
    </citation>
    <scope>NUCLEOTIDE SEQUENCE [LARGE SCALE GENOMIC DNA]</scope>
    <source>
        <strain evidence="8 9">LMG 20103</strain>
    </source>
</reference>
<feature type="domain" description="Carbohydrate kinase FGGY N-terminal" evidence="6">
    <location>
        <begin position="11"/>
        <end position="256"/>
    </location>
</feature>
<dbReference type="HOGENOM" id="CLU_009281_2_3_6"/>
<dbReference type="SUPFAM" id="SSF53067">
    <property type="entry name" value="Actin-like ATPase domain"/>
    <property type="match status" value="2"/>
</dbReference>
<evidence type="ECO:0000313" key="8">
    <source>
        <dbReference type="EMBL" id="ADD76717.1"/>
    </source>
</evidence>
<dbReference type="GO" id="GO:0019563">
    <property type="term" value="P:glycerol catabolic process"/>
    <property type="evidence" value="ECO:0007669"/>
    <property type="project" value="TreeGrafter"/>
</dbReference>
<dbReference type="PANTHER" id="PTHR10196">
    <property type="entry name" value="SUGAR KINASE"/>
    <property type="match status" value="1"/>
</dbReference>
<organism evidence="8 9">
    <name type="scientific">Pantoea ananatis (strain LMG 20103)</name>
    <dbReference type="NCBI Taxonomy" id="706191"/>
    <lineage>
        <taxon>Bacteria</taxon>
        <taxon>Pseudomonadati</taxon>
        <taxon>Pseudomonadota</taxon>
        <taxon>Gammaproteobacteria</taxon>
        <taxon>Enterobacterales</taxon>
        <taxon>Erwiniaceae</taxon>
        <taxon>Pantoea</taxon>
    </lineage>
</organism>
<evidence type="ECO:0000256" key="5">
    <source>
        <dbReference type="ARBA" id="ARBA00022840"/>
    </source>
</evidence>
<keyword evidence="3" id="KW-0547">Nucleotide-binding</keyword>
<dbReference type="Proteomes" id="UP000001702">
    <property type="component" value="Chromosome"/>
</dbReference>
<dbReference type="Pfam" id="PF02782">
    <property type="entry name" value="FGGY_C"/>
    <property type="match status" value="1"/>
</dbReference>
<protein>
    <submittedName>
        <fullName evidence="8">GlpK</fullName>
    </submittedName>
</protein>
<keyword evidence="9" id="KW-1185">Reference proteome</keyword>
<dbReference type="GO" id="GO:0005524">
    <property type="term" value="F:ATP binding"/>
    <property type="evidence" value="ECO:0007669"/>
    <property type="project" value="UniProtKB-KW"/>
</dbReference>
<keyword evidence="4" id="KW-0418">Kinase</keyword>
<dbReference type="STRING" id="706191.PANA_1550"/>
<dbReference type="KEGG" id="pam:PANA_1550"/>
<gene>
    <name evidence="8" type="primary">glpK</name>
    <name evidence="8" type="ordered locus">PANA_1550</name>
</gene>
<keyword evidence="2" id="KW-0808">Transferase</keyword>
<evidence type="ECO:0000259" key="7">
    <source>
        <dbReference type="Pfam" id="PF02782"/>
    </source>
</evidence>
<dbReference type="eggNOG" id="COG0554">
    <property type="taxonomic scope" value="Bacteria"/>
</dbReference>
<dbReference type="Gene3D" id="3.30.420.40">
    <property type="match status" value="2"/>
</dbReference>
<evidence type="ECO:0000256" key="4">
    <source>
        <dbReference type="ARBA" id="ARBA00022777"/>
    </source>
</evidence>
<dbReference type="GO" id="GO:0004370">
    <property type="term" value="F:glycerol kinase activity"/>
    <property type="evidence" value="ECO:0007669"/>
    <property type="project" value="TreeGrafter"/>
</dbReference>
<dbReference type="InterPro" id="IPR018485">
    <property type="entry name" value="FGGY_C"/>
</dbReference>
<evidence type="ECO:0000259" key="6">
    <source>
        <dbReference type="Pfam" id="PF00370"/>
    </source>
</evidence>
<dbReference type="CDD" id="cd07769">
    <property type="entry name" value="ASKHA_NBD_FGGY_GK"/>
    <property type="match status" value="1"/>
</dbReference>
<comment type="similarity">
    <text evidence="1">Belongs to the FGGY kinase family.</text>
</comment>
<dbReference type="InterPro" id="IPR043129">
    <property type="entry name" value="ATPase_NBD"/>
</dbReference>
<dbReference type="EMBL" id="CP001875">
    <property type="protein sequence ID" value="ADD76717.1"/>
    <property type="molecule type" value="Genomic_DNA"/>
</dbReference>
<dbReference type="GO" id="GO:0005829">
    <property type="term" value="C:cytosol"/>
    <property type="evidence" value="ECO:0007669"/>
    <property type="project" value="TreeGrafter"/>
</dbReference>
<dbReference type="PIRSF" id="PIRSF000538">
    <property type="entry name" value="GlpK"/>
    <property type="match status" value="1"/>
</dbReference>
<dbReference type="InterPro" id="IPR018484">
    <property type="entry name" value="FGGY_N"/>
</dbReference>
<accession>D4GCP4</accession>
<evidence type="ECO:0000313" key="9">
    <source>
        <dbReference type="Proteomes" id="UP000001702"/>
    </source>
</evidence>
<dbReference type="PANTHER" id="PTHR10196:SF69">
    <property type="entry name" value="GLYCEROL KINASE"/>
    <property type="match status" value="1"/>
</dbReference>
<feature type="domain" description="Carbohydrate kinase FGGY C-terminal" evidence="7">
    <location>
        <begin position="268"/>
        <end position="452"/>
    </location>
</feature>
<keyword evidence="5" id="KW-0067">ATP-binding</keyword>